<gene>
    <name evidence="2" type="ORF">SAMN05421749_102503</name>
</gene>
<protein>
    <recommendedName>
        <fullName evidence="1">DUF2846 domain-containing protein</fullName>
    </recommendedName>
</protein>
<organism evidence="2 3">
    <name type="scientific">Acinetobacter marinus</name>
    <dbReference type="NCBI Taxonomy" id="281375"/>
    <lineage>
        <taxon>Bacteria</taxon>
        <taxon>Pseudomonadati</taxon>
        <taxon>Pseudomonadota</taxon>
        <taxon>Gammaproteobacteria</taxon>
        <taxon>Moraxellales</taxon>
        <taxon>Moraxellaceae</taxon>
        <taxon>Acinetobacter</taxon>
    </lineage>
</organism>
<proteinExistence type="predicted"/>
<reference evidence="3" key="1">
    <citation type="submission" date="2016-09" db="EMBL/GenBank/DDBJ databases">
        <authorList>
            <person name="Varghese N."/>
            <person name="Submissions S."/>
        </authorList>
    </citation>
    <scope>NUCLEOTIDE SEQUENCE [LARGE SCALE GENOMIC DNA]</scope>
    <source>
        <strain evidence="3">ANC 3699</strain>
    </source>
</reference>
<dbReference type="PROSITE" id="PS51257">
    <property type="entry name" value="PROKAR_LIPOPROTEIN"/>
    <property type="match status" value="1"/>
</dbReference>
<dbReference type="InterPro" id="IPR022548">
    <property type="entry name" value="DUF2846"/>
</dbReference>
<keyword evidence="3" id="KW-1185">Reference proteome</keyword>
<accession>A0A1G6HUC9</accession>
<dbReference type="OrthoDB" id="6355011at2"/>
<dbReference type="RefSeq" id="WP_092617312.1">
    <property type="nucleotide sequence ID" value="NZ_FMYK01000002.1"/>
</dbReference>
<dbReference type="AlphaFoldDB" id="A0A1G6HUC9"/>
<dbReference type="EMBL" id="FMYK01000002">
    <property type="protein sequence ID" value="SDB97842.1"/>
    <property type="molecule type" value="Genomic_DNA"/>
</dbReference>
<name>A0A1G6HUC9_9GAMM</name>
<dbReference type="Pfam" id="PF11008">
    <property type="entry name" value="DUF2846"/>
    <property type="match status" value="1"/>
</dbReference>
<evidence type="ECO:0000313" key="3">
    <source>
        <dbReference type="Proteomes" id="UP000242317"/>
    </source>
</evidence>
<evidence type="ECO:0000259" key="1">
    <source>
        <dbReference type="Pfam" id="PF11008"/>
    </source>
</evidence>
<dbReference type="Proteomes" id="UP000242317">
    <property type="component" value="Unassembled WGS sequence"/>
</dbReference>
<evidence type="ECO:0000313" key="2">
    <source>
        <dbReference type="EMBL" id="SDB97842.1"/>
    </source>
</evidence>
<feature type="domain" description="DUF2846" evidence="1">
    <location>
        <begin position="92"/>
        <end position="175"/>
    </location>
</feature>
<sequence>MRNLWIFITASTMVGCASTGHEQSSLWHKLWHKEQAIAQAQPINHSTLPDVDLSKEPGLLEQYRVGKFSLGAWVNQEPGQYFQPVNIRHPQAAMVYMYRPHSEWNRQEILAPNFFINGERIPSLIDNHYYWVELPAGSYRLSTSHPLANMHFQKPKLLDFDVEAGQTYYIKYEEQGFRTGGSYQKPLYLMSEQLGAREIMQTQLKTPGISFAKYDELQQATLVGNIHQGDYHRVDKDDLSEKERLTIKKPFKLWNPLSW</sequence>